<dbReference type="AlphaFoldDB" id="A0A9P5P2P4"/>
<dbReference type="Proteomes" id="UP000724874">
    <property type="component" value="Unassembled WGS sequence"/>
</dbReference>
<evidence type="ECO:0000256" key="1">
    <source>
        <dbReference type="SAM" id="MobiDB-lite"/>
    </source>
</evidence>
<dbReference type="PANTHER" id="PTHR28158:SF1">
    <property type="entry name" value="SMALL RIBOSOMAL SUBUNIT PROTEIN MS45"/>
    <property type="match status" value="1"/>
</dbReference>
<sequence>MPELEDMGAQEQGEREKHPSTYREFMEKIGYKYQFAKPRQWLEHDTPFPMNPSFKPPPPISDYAKDVMFSKFIADPMINNPRKLSQRYGVSLKRVDAILRLKGMERHWTKTDKPLQTGFQIGMDRLLGAYTHPAIASETSGNVLPGRPEERSDVTEADSLEYIERRDAVRYRYERQYWESTPEDGREPLLPGVLEAAKQRAHMKEAAEKEMANRILSKRLPKSPWITRPAHHSFVTWRKGRVATRFVDVGAEFLDADAVLKHRAAAKSKHRRRRSQESKHALKN</sequence>
<dbReference type="GO" id="GO:0032543">
    <property type="term" value="P:mitochondrial translation"/>
    <property type="evidence" value="ECO:0007669"/>
    <property type="project" value="TreeGrafter"/>
</dbReference>
<feature type="compositionally biased region" description="Basic and acidic residues" evidence="1">
    <location>
        <begin position="275"/>
        <end position="284"/>
    </location>
</feature>
<dbReference type="GO" id="GO:0005763">
    <property type="term" value="C:mitochondrial small ribosomal subunit"/>
    <property type="evidence" value="ECO:0007669"/>
    <property type="project" value="TreeGrafter"/>
</dbReference>
<dbReference type="InterPro" id="IPR021036">
    <property type="entry name" value="Ribosomal_mS45"/>
</dbReference>
<gene>
    <name evidence="2" type="ORF">CPB84DRAFT_1742591</name>
</gene>
<feature type="region of interest" description="Disordered" evidence="1">
    <location>
        <begin position="265"/>
        <end position="284"/>
    </location>
</feature>
<keyword evidence="3" id="KW-1185">Reference proteome</keyword>
<dbReference type="OrthoDB" id="10052321at2759"/>
<accession>A0A9P5P2P4</accession>
<proteinExistence type="predicted"/>
<name>A0A9P5P2P4_GYMJU</name>
<organism evidence="2 3">
    <name type="scientific">Gymnopilus junonius</name>
    <name type="common">Spectacular rustgill mushroom</name>
    <name type="synonym">Gymnopilus spectabilis subsp. junonius</name>
    <dbReference type="NCBI Taxonomy" id="109634"/>
    <lineage>
        <taxon>Eukaryota</taxon>
        <taxon>Fungi</taxon>
        <taxon>Dikarya</taxon>
        <taxon>Basidiomycota</taxon>
        <taxon>Agaricomycotina</taxon>
        <taxon>Agaricomycetes</taxon>
        <taxon>Agaricomycetidae</taxon>
        <taxon>Agaricales</taxon>
        <taxon>Agaricineae</taxon>
        <taxon>Hymenogastraceae</taxon>
        <taxon>Gymnopilus</taxon>
    </lineage>
</organism>
<dbReference type="GO" id="GO:0003735">
    <property type="term" value="F:structural constituent of ribosome"/>
    <property type="evidence" value="ECO:0007669"/>
    <property type="project" value="TreeGrafter"/>
</dbReference>
<comment type="caution">
    <text evidence="2">The sequence shown here is derived from an EMBL/GenBank/DDBJ whole genome shotgun (WGS) entry which is preliminary data.</text>
</comment>
<dbReference type="Pfam" id="PF12298">
    <property type="entry name" value="Bot1p"/>
    <property type="match status" value="1"/>
</dbReference>
<feature type="region of interest" description="Disordered" evidence="1">
    <location>
        <begin position="1"/>
        <end position="21"/>
    </location>
</feature>
<feature type="compositionally biased region" description="Basic and acidic residues" evidence="1">
    <location>
        <begin position="12"/>
        <end position="21"/>
    </location>
</feature>
<dbReference type="PANTHER" id="PTHR28158">
    <property type="entry name" value="37S RIBOSOMAL PROTEIN S35, MITOCHONDRIAL"/>
    <property type="match status" value="1"/>
</dbReference>
<evidence type="ECO:0000313" key="2">
    <source>
        <dbReference type="EMBL" id="KAF8913237.1"/>
    </source>
</evidence>
<dbReference type="EMBL" id="JADNYJ010000002">
    <property type="protein sequence ID" value="KAF8913237.1"/>
    <property type="molecule type" value="Genomic_DNA"/>
</dbReference>
<reference evidence="2" key="1">
    <citation type="submission" date="2020-11" db="EMBL/GenBank/DDBJ databases">
        <authorList>
            <consortium name="DOE Joint Genome Institute"/>
            <person name="Ahrendt S."/>
            <person name="Riley R."/>
            <person name="Andreopoulos W."/>
            <person name="LaButti K."/>
            <person name="Pangilinan J."/>
            <person name="Ruiz-duenas F.J."/>
            <person name="Barrasa J.M."/>
            <person name="Sanchez-Garcia M."/>
            <person name="Camarero S."/>
            <person name="Miyauchi S."/>
            <person name="Serrano A."/>
            <person name="Linde D."/>
            <person name="Babiker R."/>
            <person name="Drula E."/>
            <person name="Ayuso-Fernandez I."/>
            <person name="Pacheco R."/>
            <person name="Padilla G."/>
            <person name="Ferreira P."/>
            <person name="Barriuso J."/>
            <person name="Kellner H."/>
            <person name="Castanera R."/>
            <person name="Alfaro M."/>
            <person name="Ramirez L."/>
            <person name="Pisabarro A.G."/>
            <person name="Kuo A."/>
            <person name="Tritt A."/>
            <person name="Lipzen A."/>
            <person name="He G."/>
            <person name="Yan M."/>
            <person name="Ng V."/>
            <person name="Cullen D."/>
            <person name="Martin F."/>
            <person name="Rosso M.-N."/>
            <person name="Henrissat B."/>
            <person name="Hibbett D."/>
            <person name="Martinez A.T."/>
            <person name="Grigoriev I.V."/>
        </authorList>
    </citation>
    <scope>NUCLEOTIDE SEQUENCE</scope>
    <source>
        <strain evidence="2">AH 44721</strain>
    </source>
</reference>
<protein>
    <submittedName>
        <fullName evidence="2">Eukaryotic mitochondrial regulator protein-domain-containing protein</fullName>
    </submittedName>
</protein>
<feature type="compositionally biased region" description="Basic residues" evidence="1">
    <location>
        <begin position="265"/>
        <end position="274"/>
    </location>
</feature>
<evidence type="ECO:0000313" key="3">
    <source>
        <dbReference type="Proteomes" id="UP000724874"/>
    </source>
</evidence>